<dbReference type="GO" id="GO:0004479">
    <property type="term" value="F:methionyl-tRNA formyltransferase activity"/>
    <property type="evidence" value="ECO:0007669"/>
    <property type="project" value="UniProtKB-EC"/>
</dbReference>
<comment type="caution">
    <text evidence="3">The sequence shown here is derived from an EMBL/GenBank/DDBJ whole genome shotgun (WGS) entry which is preliminary data.</text>
</comment>
<dbReference type="AlphaFoldDB" id="A0A9P4Q7N5"/>
<dbReference type="PANTHER" id="PTHR11138:SF5">
    <property type="entry name" value="METHIONYL-TRNA FORMYLTRANSFERASE, MITOCHONDRIAL"/>
    <property type="match status" value="1"/>
</dbReference>
<dbReference type="CDD" id="cd08646">
    <property type="entry name" value="FMT_core_Met-tRNA-FMT_N"/>
    <property type="match status" value="1"/>
</dbReference>
<dbReference type="GO" id="GO:0005739">
    <property type="term" value="C:mitochondrion"/>
    <property type="evidence" value="ECO:0007669"/>
    <property type="project" value="TreeGrafter"/>
</dbReference>
<dbReference type="Pfam" id="PF00551">
    <property type="entry name" value="Formyl_trans_N"/>
    <property type="match status" value="1"/>
</dbReference>
<dbReference type="InterPro" id="IPR041711">
    <property type="entry name" value="Met-tRNA-FMT_N"/>
</dbReference>
<dbReference type="PANTHER" id="PTHR11138">
    <property type="entry name" value="METHIONYL-TRNA FORMYLTRANSFERASE"/>
    <property type="match status" value="1"/>
</dbReference>
<keyword evidence="4" id="KW-1185">Reference proteome</keyword>
<proteinExistence type="predicted"/>
<sequence length="366" mass="39770">MLFSLVGHSRPAVRSFRKLRFQSTKAYDPLRILYCGSDDFSISSLQALRNLQDAKPEKIASIDVVCRPDKRVGRGLKTVHAVPIKHAADRLGLPLHQIDTFTGWTPPGPYNLVVAVSFGLLVPSRILSAAKYGGLNLHPSLLPDLRGPAPIVHTLLKRRSQYGVTLQTMHPKHFDQGAILSQQVGGDVPQGCSASQLIELAGRIGAPMLANGVRDGIFVPPLESVRGSENGIIQQLEHAPKITPLDRQIAWTTWTADEFVLRGQVLGDLWDHETYCHCTGEQGNLNDWKRVTFSGSWEKLECLPSQGDLAPGTPILLGRNRLGFATVDGEAVAPESATVSGGKRGTGLQVLVQKLKGQSKQVASRP</sequence>
<name>A0A9P4Q7N5_9PEZI</name>
<protein>
    <recommendedName>
        <fullName evidence="1">methionyl-tRNA formyltransferase</fullName>
        <ecNumber evidence="1">2.1.2.9</ecNumber>
    </recommendedName>
</protein>
<evidence type="ECO:0000259" key="2">
    <source>
        <dbReference type="Pfam" id="PF00551"/>
    </source>
</evidence>
<organism evidence="3 4">
    <name type="scientific">Polychaeton citri CBS 116435</name>
    <dbReference type="NCBI Taxonomy" id="1314669"/>
    <lineage>
        <taxon>Eukaryota</taxon>
        <taxon>Fungi</taxon>
        <taxon>Dikarya</taxon>
        <taxon>Ascomycota</taxon>
        <taxon>Pezizomycotina</taxon>
        <taxon>Dothideomycetes</taxon>
        <taxon>Dothideomycetidae</taxon>
        <taxon>Capnodiales</taxon>
        <taxon>Capnodiaceae</taxon>
        <taxon>Polychaeton</taxon>
    </lineage>
</organism>
<evidence type="ECO:0000256" key="1">
    <source>
        <dbReference type="ARBA" id="ARBA00012261"/>
    </source>
</evidence>
<dbReference type="Proteomes" id="UP000799441">
    <property type="component" value="Unassembled WGS sequence"/>
</dbReference>
<dbReference type="OrthoDB" id="10268103at2759"/>
<gene>
    <name evidence="3" type="ORF">K431DRAFT_339159</name>
</gene>
<reference evidence="3" key="1">
    <citation type="journal article" date="2020" name="Stud. Mycol.">
        <title>101 Dothideomycetes genomes: a test case for predicting lifestyles and emergence of pathogens.</title>
        <authorList>
            <person name="Haridas S."/>
            <person name="Albert R."/>
            <person name="Binder M."/>
            <person name="Bloem J."/>
            <person name="Labutti K."/>
            <person name="Salamov A."/>
            <person name="Andreopoulos B."/>
            <person name="Baker S."/>
            <person name="Barry K."/>
            <person name="Bills G."/>
            <person name="Bluhm B."/>
            <person name="Cannon C."/>
            <person name="Castanera R."/>
            <person name="Culley D."/>
            <person name="Daum C."/>
            <person name="Ezra D."/>
            <person name="Gonzalez J."/>
            <person name="Henrissat B."/>
            <person name="Kuo A."/>
            <person name="Liang C."/>
            <person name="Lipzen A."/>
            <person name="Lutzoni F."/>
            <person name="Magnuson J."/>
            <person name="Mondo S."/>
            <person name="Nolan M."/>
            <person name="Ohm R."/>
            <person name="Pangilinan J."/>
            <person name="Park H.-J."/>
            <person name="Ramirez L."/>
            <person name="Alfaro M."/>
            <person name="Sun H."/>
            <person name="Tritt A."/>
            <person name="Yoshinaga Y."/>
            <person name="Zwiers L.-H."/>
            <person name="Turgeon B."/>
            <person name="Goodwin S."/>
            <person name="Spatafora J."/>
            <person name="Crous P."/>
            <person name="Grigoriev I."/>
        </authorList>
    </citation>
    <scope>NUCLEOTIDE SEQUENCE</scope>
    <source>
        <strain evidence="3">CBS 116435</strain>
    </source>
</reference>
<evidence type="ECO:0000313" key="4">
    <source>
        <dbReference type="Proteomes" id="UP000799441"/>
    </source>
</evidence>
<dbReference type="EMBL" id="MU003796">
    <property type="protein sequence ID" value="KAF2720758.1"/>
    <property type="molecule type" value="Genomic_DNA"/>
</dbReference>
<dbReference type="Gene3D" id="3.40.50.12230">
    <property type="match status" value="1"/>
</dbReference>
<accession>A0A9P4Q7N5</accession>
<dbReference type="InterPro" id="IPR036477">
    <property type="entry name" value="Formyl_transf_N_sf"/>
</dbReference>
<dbReference type="SUPFAM" id="SSF53328">
    <property type="entry name" value="Formyltransferase"/>
    <property type="match status" value="1"/>
</dbReference>
<evidence type="ECO:0000313" key="3">
    <source>
        <dbReference type="EMBL" id="KAF2720758.1"/>
    </source>
</evidence>
<dbReference type="EC" id="2.1.2.9" evidence="1"/>
<dbReference type="InterPro" id="IPR002376">
    <property type="entry name" value="Formyl_transf_N"/>
</dbReference>
<feature type="domain" description="Formyl transferase N-terminal" evidence="2">
    <location>
        <begin position="45"/>
        <end position="183"/>
    </location>
</feature>